<dbReference type="PATRIC" id="fig|1050174.4.peg.2229"/>
<evidence type="ECO:0000313" key="2">
    <source>
        <dbReference type="Proteomes" id="UP000035368"/>
    </source>
</evidence>
<organism evidence="1 2">
    <name type="scientific">Corynebacterium epidermidicanis</name>
    <dbReference type="NCBI Taxonomy" id="1050174"/>
    <lineage>
        <taxon>Bacteria</taxon>
        <taxon>Bacillati</taxon>
        <taxon>Actinomycetota</taxon>
        <taxon>Actinomycetes</taxon>
        <taxon>Mycobacteriales</taxon>
        <taxon>Corynebacteriaceae</taxon>
        <taxon>Corynebacterium</taxon>
    </lineage>
</organism>
<sequence>MPPKNLKILLSELEKKLPAISDEFSGWSVSPIAAWNNEQQTLVVFLAEKKQESRLFGFITSPIECRNPTGGRTESDFAGEIVWYYIAGDFPLSHQTPSRDEIDWRNAHNVSLPISWGEVLELSEAQHVSFAYSFDEPGSQRMK</sequence>
<reference evidence="1 2" key="1">
    <citation type="submission" date="2015-05" db="EMBL/GenBank/DDBJ databases">
        <title>Complete genome sequence of Corynebacterium epidermidicanis DSM 45586, isolated from the skin of a dog suffering from pruritus.</title>
        <authorList>
            <person name="Ruckert C."/>
            <person name="Albersmeier A."/>
            <person name="Winkler A."/>
            <person name="Tauch A."/>
        </authorList>
    </citation>
    <scope>NUCLEOTIDE SEQUENCE [LARGE SCALE GENOMIC DNA]</scope>
    <source>
        <strain evidence="1 2">DSM 45586</strain>
    </source>
</reference>
<name>A0A0G3GU08_9CORY</name>
<dbReference type="AlphaFoldDB" id="A0A0G3GU08"/>
<dbReference type="RefSeq" id="WP_047240947.1">
    <property type="nucleotide sequence ID" value="NZ_CP011541.1"/>
</dbReference>
<accession>A0A0G3GU08</accession>
<proteinExistence type="predicted"/>
<evidence type="ECO:0000313" key="1">
    <source>
        <dbReference type="EMBL" id="AKK04040.1"/>
    </source>
</evidence>
<protein>
    <submittedName>
        <fullName evidence="1">Uncharacterized protein</fullName>
    </submittedName>
</protein>
<dbReference type="KEGG" id="cei:CEPID_11055"/>
<dbReference type="EMBL" id="CP011541">
    <property type="protein sequence ID" value="AKK04040.1"/>
    <property type="molecule type" value="Genomic_DNA"/>
</dbReference>
<keyword evidence="2" id="KW-1185">Reference proteome</keyword>
<dbReference type="Proteomes" id="UP000035368">
    <property type="component" value="Chromosome"/>
</dbReference>
<gene>
    <name evidence="1" type="ORF">CEPID_11055</name>
</gene>